<gene>
    <name evidence="2" type="ORF">PPSIR1_12178</name>
</gene>
<evidence type="ECO:0000259" key="1">
    <source>
        <dbReference type="Pfam" id="PF12973"/>
    </source>
</evidence>
<dbReference type="InterPro" id="IPR014710">
    <property type="entry name" value="RmlC-like_jellyroll"/>
</dbReference>
<evidence type="ECO:0000313" key="3">
    <source>
        <dbReference type="Proteomes" id="UP000005801"/>
    </source>
</evidence>
<reference evidence="2 3" key="1">
    <citation type="submission" date="2007-06" db="EMBL/GenBank/DDBJ databases">
        <authorList>
            <person name="Shimkets L."/>
            <person name="Ferriera S."/>
            <person name="Johnson J."/>
            <person name="Kravitz S."/>
            <person name="Beeson K."/>
            <person name="Sutton G."/>
            <person name="Rogers Y.-H."/>
            <person name="Friedman R."/>
            <person name="Frazier M."/>
            <person name="Venter J.C."/>
        </authorList>
    </citation>
    <scope>NUCLEOTIDE SEQUENCE [LARGE SCALE GENOMIC DNA]</scope>
    <source>
        <strain evidence="2 3">SIR-1</strain>
    </source>
</reference>
<dbReference type="EMBL" id="ABCS01000027">
    <property type="protein sequence ID" value="EDM78739.1"/>
    <property type="molecule type" value="Genomic_DNA"/>
</dbReference>
<feature type="domain" description="ChrR-like cupin" evidence="1">
    <location>
        <begin position="123"/>
        <end position="220"/>
    </location>
</feature>
<comment type="caution">
    <text evidence="2">The sequence shown here is derived from an EMBL/GenBank/DDBJ whole genome shotgun (WGS) entry which is preliminary data.</text>
</comment>
<dbReference type="Proteomes" id="UP000005801">
    <property type="component" value="Unassembled WGS sequence"/>
</dbReference>
<dbReference type="AlphaFoldDB" id="A6G5W5"/>
<dbReference type="SUPFAM" id="SSF51182">
    <property type="entry name" value="RmlC-like cupins"/>
    <property type="match status" value="1"/>
</dbReference>
<dbReference type="InterPro" id="IPR011051">
    <property type="entry name" value="RmlC_Cupin_sf"/>
</dbReference>
<dbReference type="STRING" id="391625.PPSIR1_12178"/>
<proteinExistence type="predicted"/>
<organism evidence="2 3">
    <name type="scientific">Plesiocystis pacifica SIR-1</name>
    <dbReference type="NCBI Taxonomy" id="391625"/>
    <lineage>
        <taxon>Bacteria</taxon>
        <taxon>Pseudomonadati</taxon>
        <taxon>Myxococcota</taxon>
        <taxon>Polyangia</taxon>
        <taxon>Nannocystales</taxon>
        <taxon>Nannocystaceae</taxon>
        <taxon>Plesiocystis</taxon>
    </lineage>
</organism>
<dbReference type="RefSeq" id="WP_006972114.1">
    <property type="nucleotide sequence ID" value="NZ_ABCS01000027.1"/>
</dbReference>
<dbReference type="InterPro" id="IPR041916">
    <property type="entry name" value="Anti_sigma_zinc_sf"/>
</dbReference>
<evidence type="ECO:0000313" key="2">
    <source>
        <dbReference type="EMBL" id="EDM78739.1"/>
    </source>
</evidence>
<keyword evidence="3" id="KW-1185">Reference proteome</keyword>
<accession>A6G5W5</accession>
<dbReference type="InterPro" id="IPR025979">
    <property type="entry name" value="ChrR-like_cupin_dom"/>
</dbReference>
<name>A6G5W5_9BACT</name>
<sequence>MAEYHLPDAILLEYATGVADPGHALIAACHLTLCPRCRARVAELEAFGAALVLGDDEGAPADPSPDAFADRLLAEVFDTSSAAQLDAASEALGSDLDLVEPALALEPPEQRPREGVFPWPLQRVIGPFEDIPWRTPLPGLQTFDFQLPGATTITRMTRARAGMKVARHDHRGLELDLILAGGLHDRTRGGEFERGDIQSASEGVTHSLEILPGEPCLILSVNEGNFVPDGLVSRLLYRYLGWS</sequence>
<dbReference type="Gene3D" id="2.60.120.10">
    <property type="entry name" value="Jelly Rolls"/>
    <property type="match status" value="1"/>
</dbReference>
<protein>
    <submittedName>
        <fullName evidence="2">Anti-sigm factor, ChrR</fullName>
    </submittedName>
</protein>
<dbReference type="Pfam" id="PF12973">
    <property type="entry name" value="Cupin_7"/>
    <property type="match status" value="1"/>
</dbReference>
<dbReference type="Gene3D" id="1.10.10.1320">
    <property type="entry name" value="Anti-sigma factor, zinc-finger domain"/>
    <property type="match status" value="1"/>
</dbReference>
<dbReference type="eggNOG" id="COG3806">
    <property type="taxonomic scope" value="Bacteria"/>
</dbReference>
<dbReference type="OrthoDB" id="2988517at2"/>